<dbReference type="EMBL" id="BPLR01012130">
    <property type="protein sequence ID" value="GIY51593.1"/>
    <property type="molecule type" value="Genomic_DNA"/>
</dbReference>
<name>A0AAV4U1C1_CAEEX</name>
<dbReference type="AlphaFoldDB" id="A0AAV4U1C1"/>
<sequence>MKYGVLTYSEGRQSPNGSIIGEMKCGVLTYSEGRQFVNTKTRRMKCLSASLWMHGDIFNEDKSQEIEIHRRVYIVKSQLLMI</sequence>
<evidence type="ECO:0000313" key="1">
    <source>
        <dbReference type="EMBL" id="GIY51593.1"/>
    </source>
</evidence>
<protein>
    <submittedName>
        <fullName evidence="1">Uncharacterized protein</fullName>
    </submittedName>
</protein>
<evidence type="ECO:0000313" key="2">
    <source>
        <dbReference type="Proteomes" id="UP001054945"/>
    </source>
</evidence>
<comment type="caution">
    <text evidence="1">The sequence shown here is derived from an EMBL/GenBank/DDBJ whole genome shotgun (WGS) entry which is preliminary data.</text>
</comment>
<dbReference type="Proteomes" id="UP001054945">
    <property type="component" value="Unassembled WGS sequence"/>
</dbReference>
<accession>A0AAV4U1C1</accession>
<proteinExistence type="predicted"/>
<keyword evidence="2" id="KW-1185">Reference proteome</keyword>
<gene>
    <name evidence="1" type="ORF">CEXT_719451</name>
</gene>
<reference evidence="1 2" key="1">
    <citation type="submission" date="2021-06" db="EMBL/GenBank/DDBJ databases">
        <title>Caerostris extrusa draft genome.</title>
        <authorList>
            <person name="Kono N."/>
            <person name="Arakawa K."/>
        </authorList>
    </citation>
    <scope>NUCLEOTIDE SEQUENCE [LARGE SCALE GENOMIC DNA]</scope>
</reference>
<organism evidence="1 2">
    <name type="scientific">Caerostris extrusa</name>
    <name type="common">Bark spider</name>
    <name type="synonym">Caerostris bankana</name>
    <dbReference type="NCBI Taxonomy" id="172846"/>
    <lineage>
        <taxon>Eukaryota</taxon>
        <taxon>Metazoa</taxon>
        <taxon>Ecdysozoa</taxon>
        <taxon>Arthropoda</taxon>
        <taxon>Chelicerata</taxon>
        <taxon>Arachnida</taxon>
        <taxon>Araneae</taxon>
        <taxon>Araneomorphae</taxon>
        <taxon>Entelegynae</taxon>
        <taxon>Araneoidea</taxon>
        <taxon>Araneidae</taxon>
        <taxon>Caerostris</taxon>
    </lineage>
</organism>